<name>H1D2K7_9FIRM</name>
<feature type="non-terminal residue" evidence="1">
    <location>
        <position position="1"/>
    </location>
</feature>
<keyword evidence="2" id="KW-1185">Reference proteome</keyword>
<comment type="caution">
    <text evidence="1">The sequence shown here is derived from an EMBL/GenBank/DDBJ whole genome shotgun (WGS) entry which is preliminary data.</text>
</comment>
<dbReference type="Proteomes" id="UP000003277">
    <property type="component" value="Unassembled WGS sequence"/>
</dbReference>
<dbReference type="EMBL" id="ADLT01000060">
    <property type="protein sequence ID" value="EHO62236.1"/>
    <property type="molecule type" value="Genomic_DNA"/>
</dbReference>
<dbReference type="AlphaFoldDB" id="H1D2K7"/>
<accession>H1D2K7</accession>
<dbReference type="STRING" id="742743.HMPREF9453_01845"/>
<evidence type="ECO:0000313" key="2">
    <source>
        <dbReference type="Proteomes" id="UP000003277"/>
    </source>
</evidence>
<reference evidence="1 2" key="1">
    <citation type="submission" date="2011-11" db="EMBL/GenBank/DDBJ databases">
        <title>The Genome Sequence of Dialister succinatiphilus YIT 11850.</title>
        <authorList>
            <consortium name="The Broad Institute Genome Sequencing Platform"/>
            <person name="Earl A."/>
            <person name="Ward D."/>
            <person name="Feldgarden M."/>
            <person name="Gevers D."/>
            <person name="Morotomi M."/>
            <person name="Young S.K."/>
            <person name="Zeng Q."/>
            <person name="Gargeya S."/>
            <person name="Fitzgerald M."/>
            <person name="Haas B."/>
            <person name="Abouelleil A."/>
            <person name="Alvarado L."/>
            <person name="Arachchi H.M."/>
            <person name="Berlin A."/>
            <person name="Brown A."/>
            <person name="Chapman S.B."/>
            <person name="Dunbar C."/>
            <person name="Gearin G."/>
            <person name="Goldberg J."/>
            <person name="Griggs A."/>
            <person name="Gujja S."/>
            <person name="Heiman D."/>
            <person name="Howarth C."/>
            <person name="Lui A."/>
            <person name="MacDonald P.J.P."/>
            <person name="Montmayeur A."/>
            <person name="Murphy C."/>
            <person name="Neiman D."/>
            <person name="Pearson M."/>
            <person name="Priest M."/>
            <person name="Roberts A."/>
            <person name="Saif S."/>
            <person name="Shea T."/>
            <person name="Sisk P."/>
            <person name="Stolte C."/>
            <person name="Sykes S."/>
            <person name="Wortman J."/>
            <person name="Nusbaum C."/>
            <person name="Birren B."/>
        </authorList>
    </citation>
    <scope>NUCLEOTIDE SEQUENCE [LARGE SCALE GENOMIC DNA]</scope>
    <source>
        <strain evidence="1 2">YIT 11850</strain>
    </source>
</reference>
<evidence type="ECO:0000313" key="1">
    <source>
        <dbReference type="EMBL" id="EHO62236.1"/>
    </source>
</evidence>
<sequence length="56" mass="5902">LRAEGCGIALSGDEYKVSVTGLAFYVIWHEKHSANWLAALAPLSGFAGLPPMQGAE</sequence>
<gene>
    <name evidence="1" type="ORF">HMPREF9453_01845</name>
</gene>
<proteinExistence type="predicted"/>
<organism evidence="1 2">
    <name type="scientific">Dialister succinatiphilus YIT 11850</name>
    <dbReference type="NCBI Taxonomy" id="742743"/>
    <lineage>
        <taxon>Bacteria</taxon>
        <taxon>Bacillati</taxon>
        <taxon>Bacillota</taxon>
        <taxon>Negativicutes</taxon>
        <taxon>Veillonellales</taxon>
        <taxon>Veillonellaceae</taxon>
        <taxon>Dialister</taxon>
    </lineage>
</organism>
<dbReference type="HOGENOM" id="CLU_3018697_0_0_9"/>
<protein>
    <submittedName>
        <fullName evidence="1">Uncharacterized protein</fullName>
    </submittedName>
</protein>